<evidence type="ECO:0000313" key="5">
    <source>
        <dbReference type="Proteomes" id="UP000233551"/>
    </source>
</evidence>
<feature type="compositionally biased region" description="Polar residues" evidence="1">
    <location>
        <begin position="86"/>
        <end position="95"/>
    </location>
</feature>
<name>A0A218W3I8_PUNGR</name>
<dbReference type="GeneID" id="116206965"/>
<reference evidence="3 5" key="3">
    <citation type="submission" date="2017-11" db="EMBL/GenBank/DDBJ databases">
        <title>De-novo sequencing of pomegranate (Punica granatum L.) genome.</title>
        <authorList>
            <person name="Akparov Z."/>
            <person name="Amiraslanov A."/>
            <person name="Hajiyeva S."/>
            <person name="Abbasov M."/>
            <person name="Kaur K."/>
            <person name="Hamwieh A."/>
            <person name="Solovyev V."/>
            <person name="Salamov A."/>
            <person name="Braich B."/>
            <person name="Kosarev P."/>
            <person name="Mahmoud A."/>
            <person name="Hajiyev E."/>
            <person name="Babayeva S."/>
            <person name="Izzatullayeva V."/>
            <person name="Mammadov A."/>
            <person name="Mammadov A."/>
            <person name="Sharifova S."/>
            <person name="Ojaghi J."/>
            <person name="Eynullazada K."/>
            <person name="Bayramov B."/>
            <person name="Abdulazimova A."/>
            <person name="Shahmuradov I."/>
        </authorList>
    </citation>
    <scope>NUCLEOTIDE SEQUENCE [LARGE SCALE GENOMIC DNA]</scope>
    <source>
        <strain evidence="3">AG2017</strain>
        <strain evidence="5">cv. AG2017</strain>
        <tissue evidence="3">Leaf</tissue>
    </source>
</reference>
<dbReference type="STRING" id="22663.A0A218W3I8"/>
<accession>A0A218W3I8</accession>
<dbReference type="GO" id="GO:0005634">
    <property type="term" value="C:nucleus"/>
    <property type="evidence" value="ECO:0007669"/>
    <property type="project" value="InterPro"/>
</dbReference>
<dbReference type="PANTHER" id="PTHR35119">
    <property type="entry name" value="PROTEIN POLYCHOME"/>
    <property type="match status" value="1"/>
</dbReference>
<proteinExistence type="predicted"/>
<reference evidence="2" key="2">
    <citation type="submission" date="2017-06" db="EMBL/GenBank/DDBJ databases">
        <title>The pomegranate genome and the genomics of punicalagin biosynthesis.</title>
        <authorList>
            <person name="Xu C."/>
        </authorList>
    </citation>
    <scope>NUCLEOTIDE SEQUENCE [LARGE SCALE GENOMIC DNA]</scope>
    <source>
        <tissue evidence="2">Fresh leaf</tissue>
    </source>
</reference>
<comment type="caution">
    <text evidence="2">The sequence shown here is derived from an EMBL/GenBank/DDBJ whole genome shotgun (WGS) entry which is preliminary data.</text>
</comment>
<dbReference type="OrthoDB" id="1916775at2759"/>
<evidence type="ECO:0000256" key="1">
    <source>
        <dbReference type="SAM" id="MobiDB-lite"/>
    </source>
</evidence>
<evidence type="ECO:0000313" key="3">
    <source>
        <dbReference type="EMBL" id="PKI72202.1"/>
    </source>
</evidence>
<feature type="region of interest" description="Disordered" evidence="1">
    <location>
        <begin position="237"/>
        <end position="257"/>
    </location>
</feature>
<dbReference type="EMBL" id="MTKT01005400">
    <property type="protein sequence ID" value="OWM67196.1"/>
    <property type="molecule type" value="Genomic_DNA"/>
</dbReference>
<dbReference type="PANTHER" id="PTHR35119:SF1">
    <property type="entry name" value="PROTEIN POLYCHOME"/>
    <property type="match status" value="1"/>
</dbReference>
<dbReference type="AlphaFoldDB" id="A0A218W3I8"/>
<evidence type="ECO:0000313" key="2">
    <source>
        <dbReference type="EMBL" id="OWM67196.1"/>
    </source>
</evidence>
<gene>
    <name evidence="2" type="ORF">CDL15_Pgr000648</name>
    <name evidence="3" type="ORF">CRG98_007400</name>
</gene>
<protein>
    <submittedName>
        <fullName evidence="2">Uncharacterized protein</fullName>
    </submittedName>
</protein>
<keyword evidence="5" id="KW-1185">Reference proteome</keyword>
<dbReference type="Proteomes" id="UP000197138">
    <property type="component" value="Unassembled WGS sequence"/>
</dbReference>
<dbReference type="InterPro" id="IPR034590">
    <property type="entry name" value="POLYCHOME/GIG1"/>
</dbReference>
<evidence type="ECO:0000313" key="4">
    <source>
        <dbReference type="Proteomes" id="UP000197138"/>
    </source>
</evidence>
<reference evidence="4" key="1">
    <citation type="journal article" date="2017" name="Plant J.">
        <title>The pomegranate (Punica granatum L.) genome and the genomics of punicalagin biosynthesis.</title>
        <authorList>
            <person name="Qin G."/>
            <person name="Xu C."/>
            <person name="Ming R."/>
            <person name="Tang H."/>
            <person name="Guyot R."/>
            <person name="Kramer E.M."/>
            <person name="Hu Y."/>
            <person name="Yi X."/>
            <person name="Qi Y."/>
            <person name="Xu X."/>
            <person name="Gao Z."/>
            <person name="Pan H."/>
            <person name="Jian J."/>
            <person name="Tian Y."/>
            <person name="Yue Z."/>
            <person name="Xu Y."/>
        </authorList>
    </citation>
    <scope>NUCLEOTIDE SEQUENCE [LARGE SCALE GENOMIC DNA]</scope>
    <source>
        <strain evidence="4">cv. Dabenzi</strain>
    </source>
</reference>
<sequence length="257" mass="28676">MPESRDRLVRPVDLAAEFIARRRSGALGTLRDERDRSSPPLESPIQQRTPGFVLGRGTARAGGWLATPRTPSARGRTLHGSPFTRAENTPTTSRSAMGGLGRGRSTSSILPSWYPRTPLRDITYITRAMERRRARLADAQAHETDSPPLRGPRTLNPTLQLLHAPLEHEHSLVTPSQSVGKKRCPPSVGNMSKILLKITNKSVASDDSEFLTPQKKLLNQIETVEKEVMDELKKLKRTPSARKAERERKVRTLLSMR</sequence>
<feature type="region of interest" description="Disordered" evidence="1">
    <location>
        <begin position="25"/>
        <end position="112"/>
    </location>
</feature>
<dbReference type="EMBL" id="PGOL01000336">
    <property type="protein sequence ID" value="PKI72202.1"/>
    <property type="molecule type" value="Genomic_DNA"/>
</dbReference>
<dbReference type="GO" id="GO:0051783">
    <property type="term" value="P:regulation of nuclear division"/>
    <property type="evidence" value="ECO:0007669"/>
    <property type="project" value="InterPro"/>
</dbReference>
<dbReference type="Proteomes" id="UP000233551">
    <property type="component" value="Unassembled WGS sequence"/>
</dbReference>
<organism evidence="2 4">
    <name type="scientific">Punica granatum</name>
    <name type="common">Pomegranate</name>
    <dbReference type="NCBI Taxonomy" id="22663"/>
    <lineage>
        <taxon>Eukaryota</taxon>
        <taxon>Viridiplantae</taxon>
        <taxon>Streptophyta</taxon>
        <taxon>Embryophyta</taxon>
        <taxon>Tracheophyta</taxon>
        <taxon>Spermatophyta</taxon>
        <taxon>Magnoliopsida</taxon>
        <taxon>eudicotyledons</taxon>
        <taxon>Gunneridae</taxon>
        <taxon>Pentapetalae</taxon>
        <taxon>rosids</taxon>
        <taxon>malvids</taxon>
        <taxon>Myrtales</taxon>
        <taxon>Lythraceae</taxon>
        <taxon>Punica</taxon>
    </lineage>
</organism>